<dbReference type="EMBL" id="DS231637">
    <property type="protein sequence ID" value="EDU46085.1"/>
    <property type="molecule type" value="Genomic_DNA"/>
</dbReference>
<evidence type="ECO:0000313" key="3">
    <source>
        <dbReference type="Proteomes" id="UP000001471"/>
    </source>
</evidence>
<organism evidence="2 3">
    <name type="scientific">Pyrenophora tritici-repentis (strain Pt-1C-BFP)</name>
    <name type="common">Wheat tan spot fungus</name>
    <name type="synonym">Drechslera tritici-repentis</name>
    <dbReference type="NCBI Taxonomy" id="426418"/>
    <lineage>
        <taxon>Eukaryota</taxon>
        <taxon>Fungi</taxon>
        <taxon>Dikarya</taxon>
        <taxon>Ascomycota</taxon>
        <taxon>Pezizomycotina</taxon>
        <taxon>Dothideomycetes</taxon>
        <taxon>Pleosporomycetidae</taxon>
        <taxon>Pleosporales</taxon>
        <taxon>Pleosporineae</taxon>
        <taxon>Pleosporaceae</taxon>
        <taxon>Pyrenophora</taxon>
    </lineage>
</organism>
<dbReference type="Proteomes" id="UP000001471">
    <property type="component" value="Unassembled WGS sequence"/>
</dbReference>
<proteinExistence type="predicted"/>
<gene>
    <name evidence="2" type="ORF">PTRG_11970</name>
</gene>
<sequence length="101" mass="10644">MAFMTTTDAIRLKVEEALSSAVPALKTRGAESANLAFAMSVFVPFGAVTTWERQQLESQPQESLSTPTEGSHASTGSVATTTEIAEDGYIDNGGDNFNGLN</sequence>
<dbReference type="HOGENOM" id="CLU_2293108_0_0_1"/>
<feature type="compositionally biased region" description="Low complexity" evidence="1">
    <location>
        <begin position="56"/>
        <end position="65"/>
    </location>
</feature>
<name>B2WPL9_PYRTR</name>
<accession>B2WPL9</accession>
<feature type="region of interest" description="Disordered" evidence="1">
    <location>
        <begin position="54"/>
        <end position="101"/>
    </location>
</feature>
<evidence type="ECO:0000313" key="2">
    <source>
        <dbReference type="EMBL" id="EDU46085.1"/>
    </source>
</evidence>
<reference evidence="3" key="1">
    <citation type="journal article" date="2013" name="G3 (Bethesda)">
        <title>Comparative genomics of a plant-pathogenic fungus, Pyrenophora tritici-repentis, reveals transduplication and the impact of repeat elements on pathogenicity and population divergence.</title>
        <authorList>
            <person name="Manning V.A."/>
            <person name="Pandelova I."/>
            <person name="Dhillon B."/>
            <person name="Wilhelm L.J."/>
            <person name="Goodwin S.B."/>
            <person name="Berlin A.M."/>
            <person name="Figueroa M."/>
            <person name="Freitag M."/>
            <person name="Hane J.K."/>
            <person name="Henrissat B."/>
            <person name="Holman W.H."/>
            <person name="Kodira C.D."/>
            <person name="Martin J."/>
            <person name="Oliver R.P."/>
            <person name="Robbertse B."/>
            <person name="Schackwitz W."/>
            <person name="Schwartz D.C."/>
            <person name="Spatafora J.W."/>
            <person name="Turgeon B.G."/>
            <person name="Yandava C."/>
            <person name="Young S."/>
            <person name="Zhou S."/>
            <person name="Zeng Q."/>
            <person name="Grigoriev I.V."/>
            <person name="Ma L.-J."/>
            <person name="Ciuffetti L.M."/>
        </authorList>
    </citation>
    <scope>NUCLEOTIDE SEQUENCE [LARGE SCALE GENOMIC DNA]</scope>
    <source>
        <strain evidence="3">Pt-1C-BFP</strain>
    </source>
</reference>
<evidence type="ECO:0000256" key="1">
    <source>
        <dbReference type="SAM" id="MobiDB-lite"/>
    </source>
</evidence>
<dbReference type="AlphaFoldDB" id="B2WPL9"/>
<feature type="compositionally biased region" description="Polar residues" evidence="1">
    <location>
        <begin position="66"/>
        <end position="83"/>
    </location>
</feature>
<dbReference type="InParanoid" id="B2WPL9"/>
<protein>
    <submittedName>
        <fullName evidence="2">Uncharacterized protein</fullName>
    </submittedName>
</protein>